<accession>A0ABM5UXI5</accession>
<evidence type="ECO:0000313" key="2">
    <source>
        <dbReference type="Proteomes" id="UP000063429"/>
    </source>
</evidence>
<reference evidence="2" key="1">
    <citation type="journal article" date="2015" name="Genome Announc.">
        <title>Complete Genome Sequence of Herbaspirillum hiltneri N3 (DSM 17495), Isolated from Surface-Sterilized Wheat Roots.</title>
        <authorList>
            <person name="Guizelini D."/>
            <person name="Saizaki P.M."/>
            <person name="Coimbra N.A."/>
            <person name="Weiss V.A."/>
            <person name="Faoro H."/>
            <person name="Sfeir M.Z."/>
            <person name="Baura V.A."/>
            <person name="Monteiro R.A."/>
            <person name="Chubatsu L.S."/>
            <person name="Souza E.M."/>
            <person name="Cruz L.M."/>
            <person name="Pedrosa F.O."/>
            <person name="Raittz R.T."/>
            <person name="Marchaukoski J.N."/>
            <person name="Steffens M.B."/>
        </authorList>
    </citation>
    <scope>NUCLEOTIDE SEQUENCE [LARGE SCALE GENOMIC DNA]</scope>
    <source>
        <strain evidence="2">N3</strain>
    </source>
</reference>
<gene>
    <name evidence="1" type="ORF">F506_03695</name>
</gene>
<evidence type="ECO:0000313" key="1">
    <source>
        <dbReference type="EMBL" id="AKZ61889.1"/>
    </source>
</evidence>
<dbReference type="EMBL" id="CP011409">
    <property type="protein sequence ID" value="AKZ61889.1"/>
    <property type="molecule type" value="Genomic_DNA"/>
</dbReference>
<dbReference type="Proteomes" id="UP000063429">
    <property type="component" value="Chromosome"/>
</dbReference>
<name>A0ABM5UXI5_9BURK</name>
<keyword evidence="2" id="KW-1185">Reference proteome</keyword>
<dbReference type="RefSeq" id="WP_053195388.1">
    <property type="nucleotide sequence ID" value="NZ_CP011409.1"/>
</dbReference>
<sequence>MIRSKNEILSNIDKFEPSAEGNWLGLDTLLAELWQSTKISEDCLPVLFRVFERFPDDPSAEVCWGIIHGIESANLDYEKQLRESLLRQPSHLGKIMLFRLEKSKVSAQQI</sequence>
<protein>
    <submittedName>
        <fullName evidence="1">Uncharacterized protein</fullName>
    </submittedName>
</protein>
<proteinExistence type="predicted"/>
<organism evidence="1 2">
    <name type="scientific">Herbaspirillum hiltneri N3</name>
    <dbReference type="NCBI Taxonomy" id="1262470"/>
    <lineage>
        <taxon>Bacteria</taxon>
        <taxon>Pseudomonadati</taxon>
        <taxon>Pseudomonadota</taxon>
        <taxon>Betaproteobacteria</taxon>
        <taxon>Burkholderiales</taxon>
        <taxon>Oxalobacteraceae</taxon>
        <taxon>Herbaspirillum</taxon>
    </lineage>
</organism>